<gene>
    <name evidence="1" type="ORF">KKI46_13465</name>
</gene>
<dbReference type="EMBL" id="CP075897">
    <property type="protein sequence ID" value="QWB29586.1"/>
    <property type="molecule type" value="Genomic_DNA"/>
</dbReference>
<sequence>MRQSSELCIDCIRKDHTNFEKVREFLRERRKIRTSPKDVEIGTGVSRDTVFRYIKEGRLLISEISQMEIMCESCGKPSREGTICAACRDRLRRDLAQAMLDSSDSSKPRTYRT</sequence>
<dbReference type="Proteomes" id="UP000679498">
    <property type="component" value="Chromosome"/>
</dbReference>
<dbReference type="GeneID" id="88812699"/>
<organism evidence="1 2">
    <name type="scientific">Exiguobacterium acetylicum</name>
    <name type="common">Brevibacterium acetylicum</name>
    <dbReference type="NCBI Taxonomy" id="41170"/>
    <lineage>
        <taxon>Bacteria</taxon>
        <taxon>Bacillati</taxon>
        <taxon>Bacillota</taxon>
        <taxon>Bacilli</taxon>
        <taxon>Bacillales</taxon>
        <taxon>Bacillales Family XII. Incertae Sedis</taxon>
        <taxon>Exiguobacterium</taxon>
    </lineage>
</organism>
<evidence type="ECO:0000313" key="2">
    <source>
        <dbReference type="Proteomes" id="UP000679498"/>
    </source>
</evidence>
<evidence type="ECO:0008006" key="3">
    <source>
        <dbReference type="Google" id="ProtNLM"/>
    </source>
</evidence>
<proteinExistence type="predicted"/>
<evidence type="ECO:0000313" key="1">
    <source>
        <dbReference type="EMBL" id="QWB29586.1"/>
    </source>
</evidence>
<name>A0ABX8G818_EXIAC</name>
<dbReference type="RefSeq" id="WP_214813199.1">
    <property type="nucleotide sequence ID" value="NZ_CP075897.1"/>
</dbReference>
<keyword evidence="2" id="KW-1185">Reference proteome</keyword>
<protein>
    <recommendedName>
        <fullName evidence="3">Flagellar protein</fullName>
    </recommendedName>
</protein>
<accession>A0ABX8G818</accession>
<reference evidence="1 2" key="1">
    <citation type="submission" date="2021-05" db="EMBL/GenBank/DDBJ databases">
        <title>Biocontrol using Exiguobacterium acetylicum SI17 against litchi downy blight caused by Peronophythora litchii.</title>
        <authorList>
            <person name="Zheng L."/>
        </authorList>
    </citation>
    <scope>NUCLEOTIDE SEQUENCE [LARGE SCALE GENOMIC DNA]</scope>
    <source>
        <strain evidence="1 2">SI17</strain>
    </source>
</reference>